<dbReference type="SUPFAM" id="SSF52540">
    <property type="entry name" value="P-loop containing nucleoside triphosphate hydrolases"/>
    <property type="match status" value="1"/>
</dbReference>
<dbReference type="PANTHER" id="PTHR35372">
    <property type="entry name" value="ATP BINDING PROTEIN-RELATED"/>
    <property type="match status" value="1"/>
</dbReference>
<dbReference type="InterPro" id="IPR014015">
    <property type="entry name" value="Helicase_SF3_DNA-vir"/>
</dbReference>
<dbReference type="PROSITE" id="PS51206">
    <property type="entry name" value="SF3_HELICASE_1"/>
    <property type="match status" value="1"/>
</dbReference>
<dbReference type="InterPro" id="IPR006500">
    <property type="entry name" value="Helicase_put_C_phage/plasmid"/>
</dbReference>
<evidence type="ECO:0000256" key="1">
    <source>
        <dbReference type="ARBA" id="ARBA00022741"/>
    </source>
</evidence>
<name>A0A6L3W5W3_9ACTN</name>
<dbReference type="EMBL" id="WBMR01000019">
    <property type="protein sequence ID" value="KAB2384735.1"/>
    <property type="molecule type" value="Genomic_DNA"/>
</dbReference>
<evidence type="ECO:0000313" key="6">
    <source>
        <dbReference type="EMBL" id="KAB2384735.1"/>
    </source>
</evidence>
<keyword evidence="2" id="KW-0378">Hydrolase</keyword>
<dbReference type="Pfam" id="PF19263">
    <property type="entry name" value="DUF5906"/>
    <property type="match status" value="1"/>
</dbReference>
<dbReference type="PANTHER" id="PTHR35372:SF2">
    <property type="entry name" value="SF3 HELICASE DOMAIN-CONTAINING PROTEIN"/>
    <property type="match status" value="1"/>
</dbReference>
<dbReference type="Pfam" id="PF08706">
    <property type="entry name" value="D5_N"/>
    <property type="match status" value="1"/>
</dbReference>
<dbReference type="InterPro" id="IPR014818">
    <property type="entry name" value="Phage/plasmid_primase_P4_C"/>
</dbReference>
<dbReference type="Proteomes" id="UP000483004">
    <property type="component" value="Unassembled WGS sequence"/>
</dbReference>
<dbReference type="Gene3D" id="3.40.50.300">
    <property type="entry name" value="P-loop containing nucleotide triphosphate hydrolases"/>
    <property type="match status" value="1"/>
</dbReference>
<reference evidence="6 7" key="1">
    <citation type="submission" date="2019-09" db="EMBL/GenBank/DDBJ databases">
        <title>Actinomadura physcomitrii sp. nov., a novel actinomycete isolated from moss [Physcomitrium sphaericum (Ludw) Fuernr].</title>
        <authorList>
            <person name="Liu C."/>
            <person name="Zhuang X."/>
        </authorList>
    </citation>
    <scope>NUCLEOTIDE SEQUENCE [LARGE SCALE GENOMIC DNA]</scope>
    <source>
        <strain evidence="6 7">CYP1-1B</strain>
    </source>
</reference>
<feature type="compositionally biased region" description="Basic and acidic residues" evidence="4">
    <location>
        <begin position="245"/>
        <end position="256"/>
    </location>
</feature>
<evidence type="ECO:0000256" key="3">
    <source>
        <dbReference type="ARBA" id="ARBA00022840"/>
    </source>
</evidence>
<dbReference type="OrthoDB" id="9763644at2"/>
<comment type="caution">
    <text evidence="6">The sequence shown here is derived from an EMBL/GenBank/DDBJ whole genome shotgun (WGS) entry which is preliminary data.</text>
</comment>
<keyword evidence="7" id="KW-1185">Reference proteome</keyword>
<evidence type="ECO:0000256" key="4">
    <source>
        <dbReference type="SAM" id="MobiDB-lite"/>
    </source>
</evidence>
<feature type="region of interest" description="Disordered" evidence="4">
    <location>
        <begin position="226"/>
        <end position="256"/>
    </location>
</feature>
<dbReference type="SUPFAM" id="SSF56747">
    <property type="entry name" value="Prim-pol domain"/>
    <property type="match status" value="1"/>
</dbReference>
<organism evidence="6 7">
    <name type="scientific">Actinomadura montaniterrae</name>
    <dbReference type="NCBI Taxonomy" id="1803903"/>
    <lineage>
        <taxon>Bacteria</taxon>
        <taxon>Bacillati</taxon>
        <taxon>Actinomycetota</taxon>
        <taxon>Actinomycetes</taxon>
        <taxon>Streptosporangiales</taxon>
        <taxon>Thermomonosporaceae</taxon>
        <taxon>Actinomadura</taxon>
    </lineage>
</organism>
<dbReference type="SMART" id="SM00885">
    <property type="entry name" value="D5_N"/>
    <property type="match status" value="1"/>
</dbReference>
<evidence type="ECO:0000313" key="7">
    <source>
        <dbReference type="Proteomes" id="UP000483004"/>
    </source>
</evidence>
<protein>
    <recommendedName>
        <fullName evidence="5">SF3 helicase domain-containing protein</fullName>
    </recommendedName>
</protein>
<keyword evidence="3" id="KW-0067">ATP-binding</keyword>
<keyword evidence="1" id="KW-0547">Nucleotide-binding</keyword>
<dbReference type="GO" id="GO:0016787">
    <property type="term" value="F:hydrolase activity"/>
    <property type="evidence" value="ECO:0007669"/>
    <property type="project" value="UniProtKB-KW"/>
</dbReference>
<dbReference type="SMART" id="SM00943">
    <property type="entry name" value="Prim-Pol"/>
    <property type="match status" value="1"/>
</dbReference>
<dbReference type="Gene3D" id="3.30.720.160">
    <property type="entry name" value="Bifunctional DNA primase/polymerase, N-terminal"/>
    <property type="match status" value="1"/>
</dbReference>
<sequence length="857" mass="93686">MPVNDEAARLYEAAQAFAANGFSVVPARADGTKAPISAWKIYQTERPTAEQVNAWFATEAPQGIGVVTGAVSGGLEMLEFEGRAVREGFVQRLADAFEDHGLGELWRRLVNGYLESTPSNGLHILYRVDGELRGNTKLARRPARDDELTESERAIRERQPGKQFVRVLIETRGEGGYVVTAPSAGRTHPSGGAWTLLAGGPETVAAISEEERDAVHAIASLLDAMPAPAAPPAPAPSSSALSGPRRADGKRPGDDFNERADWREILAPHGWTAITSYGRGLAWRRPGKDRGISATTGTREGDNLFVFSSSTEFEPETPYSKFGAYALLEHGGDHAAAARELARQGYGDPMPREDDDIVTLIADYRPAVHGPFTADNPRPGAAGGTEGNLATVHELRPVPVHPDYGHEQHRGQLRFAHRFTARWGGEYLHVHGVGWHHYDGTRWAQCLDGGEHRAVLALVSEAFTELPEMTGDARTNLFKDIGKVESASGVRGVLDLASNMHPCTLAGRELDADPRLLNTATGTVHLEAGTLAPPDPADHLSKVTRAGFDPDARSEVFEEFLERIQPDGEMRAFLARQLGYALLGLVREHVLFIWHGLGANGKGTLRDAILHALGDYAIEVPADLLLVTRNANLAPERMRLKGARIAFCSEIGEGAKLDEPTMKKLTGGDPVNAKMLYRNPIQFDPTHTLFMLTNHLPQVRGDDPATWRRILAVPFDVIIPAEERDGELPEKLKGIPDAILAWLWRGWQDYRRQGLNPPASVLAATRKYQLDSDVLARFLADEEAVVLGHGSVNSAVLYKAFTQWCKEQGEDVQMTNKAFTEALEGRGHRKKRTNTGAVWEHIMITGKDAGESRSDGW</sequence>
<dbReference type="GO" id="GO:0005524">
    <property type="term" value="F:ATP binding"/>
    <property type="evidence" value="ECO:0007669"/>
    <property type="project" value="UniProtKB-KW"/>
</dbReference>
<evidence type="ECO:0000259" key="5">
    <source>
        <dbReference type="PROSITE" id="PS51206"/>
    </source>
</evidence>
<dbReference type="AlphaFoldDB" id="A0A6L3W5W3"/>
<accession>A0A6L3W5W3</accession>
<dbReference type="InterPro" id="IPR051620">
    <property type="entry name" value="ORF904-like_C"/>
</dbReference>
<evidence type="ECO:0000256" key="2">
    <source>
        <dbReference type="ARBA" id="ARBA00022801"/>
    </source>
</evidence>
<dbReference type="NCBIfam" id="TIGR01613">
    <property type="entry name" value="primase_Cterm"/>
    <property type="match status" value="1"/>
</dbReference>
<dbReference type="InterPro" id="IPR027417">
    <property type="entry name" value="P-loop_NTPase"/>
</dbReference>
<gene>
    <name evidence="6" type="ORF">F9B16_09820</name>
</gene>
<proteinExistence type="predicted"/>
<dbReference type="InterPro" id="IPR015330">
    <property type="entry name" value="DNA_primase/pol_bifunc_N"/>
</dbReference>
<dbReference type="Pfam" id="PF09250">
    <property type="entry name" value="Prim-Pol"/>
    <property type="match status" value="1"/>
</dbReference>
<feature type="domain" description="SF3 helicase" evidence="5">
    <location>
        <begin position="569"/>
        <end position="728"/>
    </location>
</feature>
<dbReference type="InterPro" id="IPR045455">
    <property type="entry name" value="NrS-1_pol-like_helicase"/>
</dbReference>